<organism evidence="2 3">
    <name type="scientific">Alkalicella caledoniensis</name>
    <dbReference type="NCBI Taxonomy" id="2731377"/>
    <lineage>
        <taxon>Bacteria</taxon>
        <taxon>Bacillati</taxon>
        <taxon>Bacillota</taxon>
        <taxon>Clostridia</taxon>
        <taxon>Eubacteriales</taxon>
        <taxon>Proteinivoracaceae</taxon>
        <taxon>Alkalicella</taxon>
    </lineage>
</organism>
<accession>A0A7G9WA51</accession>
<reference evidence="2 3" key="1">
    <citation type="submission" date="2020-07" db="EMBL/GenBank/DDBJ databases">
        <title>Alkalicella. sp. LB2 genome.</title>
        <authorList>
            <person name="Postec A."/>
            <person name="Quemeneur M."/>
        </authorList>
    </citation>
    <scope>NUCLEOTIDE SEQUENCE [LARGE SCALE GENOMIC DNA]</scope>
    <source>
        <strain evidence="2 3">LB2</strain>
    </source>
</reference>
<dbReference type="Pfam" id="PF01797">
    <property type="entry name" value="Y1_Tnp"/>
    <property type="match status" value="1"/>
</dbReference>
<dbReference type="PANTHER" id="PTHR36966:SF1">
    <property type="entry name" value="REP-ASSOCIATED TYROSINE TRANSPOSASE"/>
    <property type="match status" value="1"/>
</dbReference>
<name>A0A7G9WA51_ALKCA</name>
<feature type="domain" description="Transposase IS200-like" evidence="1">
    <location>
        <begin position="17"/>
        <end position="148"/>
    </location>
</feature>
<dbReference type="KEGG" id="acae:HYG86_12675"/>
<evidence type="ECO:0000313" key="2">
    <source>
        <dbReference type="EMBL" id="QNO15563.1"/>
    </source>
</evidence>
<gene>
    <name evidence="2" type="ORF">HYG86_12675</name>
</gene>
<dbReference type="InterPro" id="IPR052715">
    <property type="entry name" value="RAYT_transposase"/>
</dbReference>
<dbReference type="SUPFAM" id="SSF143422">
    <property type="entry name" value="Transposase IS200-like"/>
    <property type="match status" value="1"/>
</dbReference>
<proteinExistence type="predicted"/>
<dbReference type="Proteomes" id="UP000516160">
    <property type="component" value="Chromosome"/>
</dbReference>
<dbReference type="InterPro" id="IPR036515">
    <property type="entry name" value="Transposase_17_sf"/>
</dbReference>
<dbReference type="GO" id="GO:0004803">
    <property type="term" value="F:transposase activity"/>
    <property type="evidence" value="ECO:0007669"/>
    <property type="project" value="InterPro"/>
</dbReference>
<protein>
    <submittedName>
        <fullName evidence="2">Transposase</fullName>
    </submittedName>
</protein>
<dbReference type="RefSeq" id="WP_213165940.1">
    <property type="nucleotide sequence ID" value="NZ_CP058559.1"/>
</dbReference>
<dbReference type="Gene3D" id="3.30.70.1290">
    <property type="entry name" value="Transposase IS200-like"/>
    <property type="match status" value="1"/>
</dbReference>
<dbReference type="EMBL" id="CP058559">
    <property type="protein sequence ID" value="QNO15563.1"/>
    <property type="molecule type" value="Genomic_DNA"/>
</dbReference>
<dbReference type="SMART" id="SM01321">
    <property type="entry name" value="Y1_Tnp"/>
    <property type="match status" value="1"/>
</dbReference>
<dbReference type="PANTHER" id="PTHR36966">
    <property type="entry name" value="REP-ASSOCIATED TYROSINE TRANSPOSASE"/>
    <property type="match status" value="1"/>
</dbReference>
<dbReference type="GO" id="GO:0006313">
    <property type="term" value="P:DNA transposition"/>
    <property type="evidence" value="ECO:0007669"/>
    <property type="project" value="InterPro"/>
</dbReference>
<sequence>MSTPHRKKIRIKDYDYSLAGGYFVTICTNNKTKIFSNVSNGEVNLTPCGKMIDEKLKEMGNKYNGVILDEYVIMPNHIHVILILEGDSVPLHSLIGKFKSVTTVEYFKRVKDLGWKPVDKKLWQRNYYEHVIRNNKDLFVHRNYIEENPTRWDSDEYY</sequence>
<evidence type="ECO:0000313" key="3">
    <source>
        <dbReference type="Proteomes" id="UP000516160"/>
    </source>
</evidence>
<keyword evidence="3" id="KW-1185">Reference proteome</keyword>
<dbReference type="InterPro" id="IPR002686">
    <property type="entry name" value="Transposase_17"/>
</dbReference>
<dbReference type="GO" id="GO:0043565">
    <property type="term" value="F:sequence-specific DNA binding"/>
    <property type="evidence" value="ECO:0007669"/>
    <property type="project" value="TreeGrafter"/>
</dbReference>
<dbReference type="AlphaFoldDB" id="A0A7G9WA51"/>
<evidence type="ECO:0000259" key="1">
    <source>
        <dbReference type="SMART" id="SM01321"/>
    </source>
</evidence>